<comment type="similarity">
    <text evidence="2 7">Belongs to the actin family.</text>
</comment>
<evidence type="ECO:0000256" key="5">
    <source>
        <dbReference type="ARBA" id="ARBA00022840"/>
    </source>
</evidence>
<evidence type="ECO:0000256" key="6">
    <source>
        <dbReference type="ARBA" id="ARBA00023212"/>
    </source>
</evidence>
<keyword evidence="3" id="KW-0963">Cytoplasm</keyword>
<dbReference type="InterPro" id="IPR043129">
    <property type="entry name" value="ATPase_NBD"/>
</dbReference>
<dbReference type="SMART" id="SM00268">
    <property type="entry name" value="ACTIN"/>
    <property type="match status" value="1"/>
</dbReference>
<dbReference type="PRINTS" id="PR00190">
    <property type="entry name" value="ACTIN"/>
</dbReference>
<protein>
    <submittedName>
        <fullName evidence="9">Actin-85C-like isoform X1</fullName>
    </submittedName>
</protein>
<evidence type="ECO:0000256" key="7">
    <source>
        <dbReference type="RuleBase" id="RU000487"/>
    </source>
</evidence>
<reference evidence="8" key="1">
    <citation type="journal article" date="2018" name="Biotechnol. Bioeng.">
        <title>A reference genome of the Chinese hamster based on a hybrid assembly strategy.</title>
        <authorList>
            <person name="Rupp O."/>
            <person name="MacDonald M.L."/>
            <person name="Li S."/>
            <person name="Dhiman H."/>
            <person name="Polson S."/>
            <person name="Griep S."/>
            <person name="Heffner K."/>
            <person name="Hernandez I."/>
            <person name="Brinkrolf K."/>
            <person name="Jadhav V."/>
            <person name="Samoudi M."/>
            <person name="Hao H."/>
            <person name="Kingham B."/>
            <person name="Goesmann A."/>
            <person name="Betenbaugh M.J."/>
            <person name="Lewis N.E."/>
            <person name="Borth N."/>
            <person name="Lee K.H."/>
        </authorList>
    </citation>
    <scope>NUCLEOTIDE SEQUENCE [LARGE SCALE GENOMIC DNA]</scope>
    <source>
        <strain evidence="8">17A/GY</strain>
    </source>
</reference>
<evidence type="ECO:0000313" key="8">
    <source>
        <dbReference type="Proteomes" id="UP001108280"/>
    </source>
</evidence>
<keyword evidence="5" id="KW-0067">ATP-binding</keyword>
<gene>
    <name evidence="9" type="primary">LOC103164084</name>
</gene>
<evidence type="ECO:0000256" key="2">
    <source>
        <dbReference type="ARBA" id="ARBA00006752"/>
    </source>
</evidence>
<evidence type="ECO:0000256" key="1">
    <source>
        <dbReference type="ARBA" id="ARBA00004245"/>
    </source>
</evidence>
<dbReference type="AlphaFoldDB" id="A0A9J7GW31"/>
<reference evidence="8" key="2">
    <citation type="journal article" date="2020" name="Biotechnol. Bioeng.">
        <title>Chromosome-scale scaffolds for the Chinese hamster reference genome assembly to facilitate the study of the CHO epigenome.</title>
        <authorList>
            <person name="Hilliard W."/>
            <person name="MacDonald M."/>
            <person name="Lee K.H."/>
        </authorList>
    </citation>
    <scope>NUCLEOTIDE SEQUENCE [LARGE SCALE GENOMIC DNA]</scope>
    <source>
        <strain evidence="8">17A/GY</strain>
    </source>
</reference>
<evidence type="ECO:0000313" key="9">
    <source>
        <dbReference type="RefSeq" id="XP_035297108.1"/>
    </source>
</evidence>
<comment type="subcellular location">
    <subcellularLocation>
        <location evidence="1">Cytoplasm</location>
        <location evidence="1">Cytoskeleton</location>
    </subcellularLocation>
</comment>
<sequence>MDRTPLICDYGSGFSKVGFAGTETPLAVFPTVIGKLKHNGLSCPARVFQNLLVGVEEQECFIGDEVQNNLERLNLDYPITQGTITNWDNMEKIWHHTFYNVLHIAPEQHPVMITEPPLNSKHVKSRTTQILFETFNVPAMYMANQGVLSMYASGRTSGTTIESGEGMTYIVPVVNGYPLPLSTIKLDVAGQDLTAYLLQLLSNSGNLLVSTADREYVRNLKEKHSYVALDYDMEISKASGSSIQKTFHLPDGKEVNLGQEAFMCLEALFKTSLVGKTKPGIHMQAQESITSCDHSHWKTLFGNIMLSGGTGACTGLQFRLQREIARLVSPDVCVQVATSPYAKYGAWVGASILCSLPLFKNMWVTSHEYREIGSSVTCRRNL</sequence>
<dbReference type="GeneID" id="103164084"/>
<dbReference type="RefSeq" id="XP_035313795.1">
    <property type="nucleotide sequence ID" value="XM_035457904.1"/>
</dbReference>
<reference evidence="9" key="3">
    <citation type="submission" date="2025-08" db="UniProtKB">
        <authorList>
            <consortium name="RefSeq"/>
        </authorList>
    </citation>
    <scope>IDENTIFICATION</scope>
    <source>
        <strain evidence="9">17A/GY</strain>
        <tissue evidence="9">Liver</tissue>
    </source>
</reference>
<evidence type="ECO:0000256" key="3">
    <source>
        <dbReference type="ARBA" id="ARBA00022490"/>
    </source>
</evidence>
<accession>A0A9J7GW31</accession>
<evidence type="ECO:0000256" key="4">
    <source>
        <dbReference type="ARBA" id="ARBA00022741"/>
    </source>
</evidence>
<name>A0A9J7GW31_CRIGR</name>
<dbReference type="InterPro" id="IPR004000">
    <property type="entry name" value="Actin"/>
</dbReference>
<dbReference type="Proteomes" id="UP001108280">
    <property type="component" value="Chromosome 3"/>
</dbReference>
<dbReference type="FunFam" id="3.90.640.10:FF:000007">
    <property type="entry name" value="Actin like 7B"/>
    <property type="match status" value="1"/>
</dbReference>
<dbReference type="RefSeq" id="XP_035297108.1">
    <property type="nucleotide sequence ID" value="XM_035441217.1"/>
</dbReference>
<proteinExistence type="inferred from homology"/>
<dbReference type="Gene3D" id="3.30.420.40">
    <property type="match status" value="2"/>
</dbReference>
<dbReference type="GO" id="GO:0005524">
    <property type="term" value="F:ATP binding"/>
    <property type="evidence" value="ECO:0007669"/>
    <property type="project" value="UniProtKB-KW"/>
</dbReference>
<dbReference type="Pfam" id="PF00022">
    <property type="entry name" value="Actin"/>
    <property type="match status" value="1"/>
</dbReference>
<keyword evidence="6" id="KW-0206">Cytoskeleton</keyword>
<dbReference type="OrthoDB" id="9664156at2759"/>
<dbReference type="SUPFAM" id="SSF53067">
    <property type="entry name" value="Actin-like ATPase domain"/>
    <property type="match status" value="2"/>
</dbReference>
<dbReference type="Gene3D" id="3.90.640.10">
    <property type="entry name" value="Actin, Chain A, domain 4"/>
    <property type="match status" value="1"/>
</dbReference>
<keyword evidence="8" id="KW-1185">Reference proteome</keyword>
<keyword evidence="4" id="KW-0547">Nucleotide-binding</keyword>
<dbReference type="PANTHER" id="PTHR11937">
    <property type="entry name" value="ACTIN"/>
    <property type="match status" value="1"/>
</dbReference>
<organism evidence="8 9">
    <name type="scientific">Cricetulus griseus</name>
    <name type="common">Chinese hamster</name>
    <name type="synonym">Cricetulus barabensis griseus</name>
    <dbReference type="NCBI Taxonomy" id="10029"/>
    <lineage>
        <taxon>Eukaryota</taxon>
        <taxon>Metazoa</taxon>
        <taxon>Chordata</taxon>
        <taxon>Craniata</taxon>
        <taxon>Vertebrata</taxon>
        <taxon>Euteleostomi</taxon>
        <taxon>Mammalia</taxon>
        <taxon>Eutheria</taxon>
        <taxon>Euarchontoglires</taxon>
        <taxon>Glires</taxon>
        <taxon>Rodentia</taxon>
        <taxon>Myomorpha</taxon>
        <taxon>Muroidea</taxon>
        <taxon>Cricetidae</taxon>
        <taxon>Cricetinae</taxon>
        <taxon>Cricetulus</taxon>
    </lineage>
</organism>
<dbReference type="FunFam" id="3.30.420.40:FF:000148">
    <property type="entry name" value="Actin, alpha skeletal muscle"/>
    <property type="match status" value="1"/>
</dbReference>
<dbReference type="GO" id="GO:0005856">
    <property type="term" value="C:cytoskeleton"/>
    <property type="evidence" value="ECO:0007669"/>
    <property type="project" value="UniProtKB-SubCell"/>
</dbReference>